<dbReference type="OrthoDB" id="6503935at2759"/>
<keyword evidence="1" id="KW-0326">Glycosidase</keyword>
<sequence length="316" mass="36372">MNPTEIGSPWIWHPDWVDHGKDAAGGFVHFRKRLHLSNVPATPIPIHITADTRYRLYINSRLVCYGPVKGDEARWFYDTVDIQPFLTRGDNLIAVTVLRYFHATKYATTFARMPIPGLYVRVVGREAGISIDSDSTWEVAIDCSSTVRVDEKFDWFLNIFEQVDRRNDAKVQWKSAQVVDFNEDWGVSLPWRLYPRMIPLQSNLPAKFTAVHNVRSTASAEVWRRLLDTPSDEAIRLPPSTKHHIELETENYLTALLAFRFSAKTGKGSSVRITYSECYEDEPHEFIFARRKGNRRDATKKLIGPSDLLVRLLYST</sequence>
<dbReference type="InterPro" id="IPR008979">
    <property type="entry name" value="Galactose-bd-like_sf"/>
</dbReference>
<dbReference type="Proteomes" id="UP000554235">
    <property type="component" value="Unassembled WGS sequence"/>
</dbReference>
<dbReference type="PANTHER" id="PTHR34987">
    <property type="entry name" value="C, PUTATIVE (AFU_ORTHOLOGUE AFUA_3G02880)-RELATED"/>
    <property type="match status" value="1"/>
</dbReference>
<proteinExistence type="predicted"/>
<dbReference type="GO" id="GO:0016798">
    <property type="term" value="F:hydrolase activity, acting on glycosyl bonds"/>
    <property type="evidence" value="ECO:0007669"/>
    <property type="project" value="UniProtKB-KW"/>
</dbReference>
<evidence type="ECO:0000313" key="2">
    <source>
        <dbReference type="Proteomes" id="UP000554235"/>
    </source>
</evidence>
<comment type="caution">
    <text evidence="1">The sequence shown here is derived from an EMBL/GenBank/DDBJ whole genome shotgun (WGS) entry which is preliminary data.</text>
</comment>
<dbReference type="AlphaFoldDB" id="A0A8H4PBI4"/>
<dbReference type="EMBL" id="JAADYS010000874">
    <property type="protein sequence ID" value="KAF4466425.1"/>
    <property type="molecule type" value="Genomic_DNA"/>
</dbReference>
<organism evidence="1 2">
    <name type="scientific">Fusarium albosuccineum</name>
    <dbReference type="NCBI Taxonomy" id="1237068"/>
    <lineage>
        <taxon>Eukaryota</taxon>
        <taxon>Fungi</taxon>
        <taxon>Dikarya</taxon>
        <taxon>Ascomycota</taxon>
        <taxon>Pezizomycotina</taxon>
        <taxon>Sordariomycetes</taxon>
        <taxon>Hypocreomycetidae</taxon>
        <taxon>Hypocreales</taxon>
        <taxon>Nectriaceae</taxon>
        <taxon>Fusarium</taxon>
        <taxon>Fusarium decemcellulare species complex</taxon>
    </lineage>
</organism>
<dbReference type="SUPFAM" id="SSF49785">
    <property type="entry name" value="Galactose-binding domain-like"/>
    <property type="match status" value="1"/>
</dbReference>
<keyword evidence="2" id="KW-1185">Reference proteome</keyword>
<name>A0A8H4PBI4_9HYPO</name>
<gene>
    <name evidence="1" type="ORF">FALBO_6708</name>
</gene>
<protein>
    <submittedName>
        <fullName evidence="1">Six-hairpin glycosidase</fullName>
    </submittedName>
</protein>
<evidence type="ECO:0000313" key="1">
    <source>
        <dbReference type="EMBL" id="KAF4466425.1"/>
    </source>
</evidence>
<reference evidence="1 2" key="1">
    <citation type="submission" date="2020-01" db="EMBL/GenBank/DDBJ databases">
        <title>Identification and distribution of gene clusters putatively required for synthesis of sphingolipid metabolism inhibitors in phylogenetically diverse species of the filamentous fungus Fusarium.</title>
        <authorList>
            <person name="Kim H.-S."/>
            <person name="Busman M."/>
            <person name="Brown D.W."/>
            <person name="Divon H."/>
            <person name="Uhlig S."/>
            <person name="Proctor R.H."/>
        </authorList>
    </citation>
    <scope>NUCLEOTIDE SEQUENCE [LARGE SCALE GENOMIC DNA]</scope>
    <source>
        <strain evidence="1 2">NRRL 20459</strain>
    </source>
</reference>
<dbReference type="Gene3D" id="2.60.120.260">
    <property type="entry name" value="Galactose-binding domain-like"/>
    <property type="match status" value="1"/>
</dbReference>
<dbReference type="PANTHER" id="PTHR34987:SF2">
    <property type="entry name" value="B, PUTATIVE (AFU_ORTHOLOGUE AFUA_7G05040)-RELATED"/>
    <property type="match status" value="1"/>
</dbReference>
<keyword evidence="1" id="KW-0378">Hydrolase</keyword>
<accession>A0A8H4PBI4</accession>